<evidence type="ECO:0000313" key="3">
    <source>
        <dbReference type="Proteomes" id="UP000492821"/>
    </source>
</evidence>
<accession>A0A7E4WCJ7</accession>
<organism evidence="3 4">
    <name type="scientific">Panagrellus redivivus</name>
    <name type="common">Microworm</name>
    <dbReference type="NCBI Taxonomy" id="6233"/>
    <lineage>
        <taxon>Eukaryota</taxon>
        <taxon>Metazoa</taxon>
        <taxon>Ecdysozoa</taxon>
        <taxon>Nematoda</taxon>
        <taxon>Chromadorea</taxon>
        <taxon>Rhabditida</taxon>
        <taxon>Tylenchina</taxon>
        <taxon>Panagrolaimomorpha</taxon>
        <taxon>Panagrolaimoidea</taxon>
        <taxon>Panagrolaimidae</taxon>
        <taxon>Panagrellus</taxon>
    </lineage>
</organism>
<evidence type="ECO:0000256" key="1">
    <source>
        <dbReference type="SAM" id="MobiDB-lite"/>
    </source>
</evidence>
<keyword evidence="2" id="KW-0812">Transmembrane</keyword>
<protein>
    <submittedName>
        <fullName evidence="4">Uncharacterized protein</fullName>
    </submittedName>
</protein>
<name>A0A7E4WCJ7_PANRE</name>
<sequence length="89" mass="9811">MTIDEFFKNGARLPRDGDNVKDGKSVTWIVIVCVGVVLLLLITGVVGFCIFMRFKSTPIKSDDRVQRASKRAISPKANSKPSPMNTLVD</sequence>
<feature type="compositionally biased region" description="Polar residues" evidence="1">
    <location>
        <begin position="76"/>
        <end position="89"/>
    </location>
</feature>
<feature type="transmembrane region" description="Helical" evidence="2">
    <location>
        <begin position="26"/>
        <end position="51"/>
    </location>
</feature>
<feature type="region of interest" description="Disordered" evidence="1">
    <location>
        <begin position="65"/>
        <end position="89"/>
    </location>
</feature>
<evidence type="ECO:0000313" key="4">
    <source>
        <dbReference type="WBParaSite" id="Pan_g9673.t1"/>
    </source>
</evidence>
<keyword evidence="3" id="KW-1185">Reference proteome</keyword>
<dbReference type="AlphaFoldDB" id="A0A7E4WCJ7"/>
<dbReference type="WBParaSite" id="Pan_g9673.t1">
    <property type="protein sequence ID" value="Pan_g9673.t1"/>
    <property type="gene ID" value="Pan_g9673"/>
</dbReference>
<reference evidence="4" key="2">
    <citation type="submission" date="2020-10" db="UniProtKB">
        <authorList>
            <consortium name="WormBaseParasite"/>
        </authorList>
    </citation>
    <scope>IDENTIFICATION</scope>
</reference>
<proteinExistence type="predicted"/>
<reference evidence="3" key="1">
    <citation type="journal article" date="2013" name="Genetics">
        <title>The draft genome and transcriptome of Panagrellus redivivus are shaped by the harsh demands of a free-living lifestyle.</title>
        <authorList>
            <person name="Srinivasan J."/>
            <person name="Dillman A.R."/>
            <person name="Macchietto M.G."/>
            <person name="Heikkinen L."/>
            <person name="Lakso M."/>
            <person name="Fracchia K.M."/>
            <person name="Antoshechkin I."/>
            <person name="Mortazavi A."/>
            <person name="Wong G."/>
            <person name="Sternberg P.W."/>
        </authorList>
    </citation>
    <scope>NUCLEOTIDE SEQUENCE [LARGE SCALE GENOMIC DNA]</scope>
    <source>
        <strain evidence="3">MT8872</strain>
    </source>
</reference>
<dbReference type="Proteomes" id="UP000492821">
    <property type="component" value="Unassembled WGS sequence"/>
</dbReference>
<keyword evidence="2" id="KW-1133">Transmembrane helix</keyword>
<keyword evidence="2" id="KW-0472">Membrane</keyword>
<evidence type="ECO:0000256" key="2">
    <source>
        <dbReference type="SAM" id="Phobius"/>
    </source>
</evidence>